<organism evidence="3">
    <name type="scientific">Paraconexibacter sp. AEG42_29</name>
    <dbReference type="NCBI Taxonomy" id="2997339"/>
    <lineage>
        <taxon>Bacteria</taxon>
        <taxon>Bacillati</taxon>
        <taxon>Actinomycetota</taxon>
        <taxon>Thermoleophilia</taxon>
        <taxon>Solirubrobacterales</taxon>
        <taxon>Paraconexibacteraceae</taxon>
        <taxon>Paraconexibacter</taxon>
    </lineage>
</organism>
<feature type="transmembrane region" description="Helical" evidence="2">
    <location>
        <begin position="41"/>
        <end position="59"/>
    </location>
</feature>
<feature type="transmembrane region" description="Helical" evidence="2">
    <location>
        <begin position="118"/>
        <end position="136"/>
    </location>
</feature>
<proteinExistence type="predicted"/>
<dbReference type="RefSeq" id="WP_354699410.1">
    <property type="nucleotide sequence ID" value="NZ_CP114014.1"/>
</dbReference>
<feature type="transmembrane region" description="Helical" evidence="2">
    <location>
        <begin position="174"/>
        <end position="192"/>
    </location>
</feature>
<dbReference type="KEGG" id="parq:DSM112329_05126"/>
<keyword evidence="2" id="KW-1133">Transmembrane helix</keyword>
<gene>
    <name evidence="3" type="ORF">DSM112329_05126</name>
</gene>
<accession>A0AAU7B2P0</accession>
<feature type="transmembrane region" description="Helical" evidence="2">
    <location>
        <begin position="304"/>
        <end position="327"/>
    </location>
</feature>
<feature type="transmembrane region" description="Helical" evidence="2">
    <location>
        <begin position="198"/>
        <end position="231"/>
    </location>
</feature>
<sequence length="614" mass="66399">MAIALPPSHRPAASIDHGHRAGTRLDEDTLHETPVQLPGKIVTLGMFVIIAIFYGYIGYRTTISSHVVVFDALDRLSRSYLTWHNDPPKLAAVGFVFPPITTMSLLPFAVVKPFATSLVALPVASACFASATIVMLDRVLARCEIMPLLRIPMLLAFGLNPYWLFYAGNGMSEVVYSFFLAFTLYAFVSWYATTEPRFLIAAGFGLSLLVLVRYAFIIWAALVAILIGVALIRRAARRIEVEGSVIAFAAPIVYVLGLWILFNTLIIGDPFGWITDTTTSSQAINGTGIVDQGSLGIDDVAKRLFQLALACFPLGLVAVPALVMAFVSQRNDMALWLAAFIVLGMVIIGVHAYTSDNQALLTMRDSMPMYVTAFVGAGWLYRSMVSFRLIVFAATTVILLLGMFTAWRGMQNYPFQSLEQAFTRALFSGDDQEGTSSRGGFTVGIASEARMADYINTRIPQKKSSILADDAQTFGVILLSGRPQNVFDRIDKGDTKFRQTLERPFGTVDYMLLTTNARSADIIRQRYPTAVDGQVPGLEVVFRTPRYALLKVARTAVATTTTTPGAAARPGGTATGATGTGTGTTGTSGTSTSGTTTTTTTSRPRTIAPSTTNP</sequence>
<dbReference type="AlphaFoldDB" id="A0AAU7B2P0"/>
<feature type="transmembrane region" description="Helical" evidence="2">
    <location>
        <begin position="389"/>
        <end position="407"/>
    </location>
</feature>
<feature type="compositionally biased region" description="Low complexity" evidence="1">
    <location>
        <begin position="559"/>
        <end position="577"/>
    </location>
</feature>
<feature type="transmembrane region" description="Helical" evidence="2">
    <location>
        <begin position="366"/>
        <end position="382"/>
    </location>
</feature>
<feature type="transmembrane region" description="Helical" evidence="2">
    <location>
        <begin position="334"/>
        <end position="354"/>
    </location>
</feature>
<keyword evidence="2" id="KW-0812">Transmembrane</keyword>
<feature type="transmembrane region" description="Helical" evidence="2">
    <location>
        <begin position="148"/>
        <end position="167"/>
    </location>
</feature>
<dbReference type="EMBL" id="CP114014">
    <property type="protein sequence ID" value="XAY08228.1"/>
    <property type="molecule type" value="Genomic_DNA"/>
</dbReference>
<evidence type="ECO:0000313" key="3">
    <source>
        <dbReference type="EMBL" id="XAY08228.1"/>
    </source>
</evidence>
<feature type="region of interest" description="Disordered" evidence="1">
    <location>
        <begin position="559"/>
        <end position="614"/>
    </location>
</feature>
<feature type="transmembrane region" description="Helical" evidence="2">
    <location>
        <begin position="90"/>
        <end position="111"/>
    </location>
</feature>
<keyword evidence="2" id="KW-0472">Membrane</keyword>
<evidence type="ECO:0008006" key="4">
    <source>
        <dbReference type="Google" id="ProtNLM"/>
    </source>
</evidence>
<reference evidence="3" key="1">
    <citation type="submission" date="2022-12" db="EMBL/GenBank/DDBJ databases">
        <title>Paraconexibacter alkalitolerans sp. nov. and Baekduia alba sp. nov., isolated from soil and emended description of the genera Paraconexibacter (Chun et al., 2020) and Baekduia (An et al., 2020).</title>
        <authorList>
            <person name="Vieira S."/>
            <person name="Huber K.J."/>
            <person name="Geppert A."/>
            <person name="Wolf J."/>
            <person name="Neumann-Schaal M."/>
            <person name="Muesken M."/>
            <person name="Overmann J."/>
        </authorList>
    </citation>
    <scope>NUCLEOTIDE SEQUENCE</scope>
    <source>
        <strain evidence="3">AEG42_29</strain>
    </source>
</reference>
<evidence type="ECO:0000256" key="1">
    <source>
        <dbReference type="SAM" id="MobiDB-lite"/>
    </source>
</evidence>
<protein>
    <recommendedName>
        <fullName evidence="4">Glycosyltransferase RgtA/B/C/D-like domain-containing protein</fullName>
    </recommendedName>
</protein>
<feature type="compositionally biased region" description="Low complexity" evidence="1">
    <location>
        <begin position="587"/>
        <end position="614"/>
    </location>
</feature>
<feature type="transmembrane region" description="Helical" evidence="2">
    <location>
        <begin position="243"/>
        <end position="262"/>
    </location>
</feature>
<evidence type="ECO:0000256" key="2">
    <source>
        <dbReference type="SAM" id="Phobius"/>
    </source>
</evidence>
<name>A0AAU7B2P0_9ACTN</name>